<dbReference type="Pfam" id="PF00588">
    <property type="entry name" value="SpoU_methylase"/>
    <property type="match status" value="1"/>
</dbReference>
<dbReference type="InterPro" id="IPR029064">
    <property type="entry name" value="Ribosomal_eL30-like_sf"/>
</dbReference>
<dbReference type="PANTHER" id="PTHR43191:SF2">
    <property type="entry name" value="RRNA METHYLTRANSFERASE 3, MITOCHONDRIAL"/>
    <property type="match status" value="1"/>
</dbReference>
<evidence type="ECO:0000313" key="6">
    <source>
        <dbReference type="Proteomes" id="UP000274117"/>
    </source>
</evidence>
<reference evidence="5 6" key="1">
    <citation type="submission" date="2018-11" db="EMBL/GenBank/DDBJ databases">
        <authorList>
            <person name="Stevens M.J."/>
            <person name="Cernela N."/>
            <person name="Spoerry Serrano N."/>
            <person name="Schmitt S."/>
            <person name="Schrenzel J."/>
            <person name="Stephan R."/>
        </authorList>
    </citation>
    <scope>NUCLEOTIDE SEQUENCE [LARGE SCALE GENOMIC DNA]</scope>
    <source>
        <strain evidence="5 6">PP422</strain>
    </source>
</reference>
<dbReference type="CDD" id="cd18095">
    <property type="entry name" value="SpoU-like_rRNA-MTase"/>
    <property type="match status" value="1"/>
</dbReference>
<dbReference type="GO" id="GO:0006396">
    <property type="term" value="P:RNA processing"/>
    <property type="evidence" value="ECO:0007669"/>
    <property type="project" value="InterPro"/>
</dbReference>
<evidence type="ECO:0000256" key="2">
    <source>
        <dbReference type="ARBA" id="ARBA00022603"/>
    </source>
</evidence>
<dbReference type="InterPro" id="IPR053888">
    <property type="entry name" value="MRM3-like_sub_bind"/>
</dbReference>
<keyword evidence="3 5" id="KW-0808">Transferase</keyword>
<dbReference type="InterPro" id="IPR013123">
    <property type="entry name" value="SpoU_subst-bd"/>
</dbReference>
<dbReference type="Gene3D" id="3.40.1280.10">
    <property type="match status" value="1"/>
</dbReference>
<reference evidence="5 6" key="2">
    <citation type="submission" date="2018-12" db="EMBL/GenBank/DDBJ databases">
        <title>Whole-genome sequences of fifteen clinical Streptococcus suis strains isolated from pigs between 2006 and 2018.</title>
        <authorList>
            <person name="Stevens M.J.A."/>
            <person name="Cernela N."/>
            <person name="Spoerry Serrano N."/>
            <person name="Schmitt S."/>
            <person name="Schrenzel J."/>
            <person name="Stephan R."/>
        </authorList>
    </citation>
    <scope>NUCLEOTIDE SEQUENCE [LARGE SCALE GENOMIC DNA]</scope>
    <source>
        <strain evidence="5 6">PP422</strain>
    </source>
</reference>
<dbReference type="GO" id="GO:0008173">
    <property type="term" value="F:RNA methyltransferase activity"/>
    <property type="evidence" value="ECO:0007669"/>
    <property type="project" value="InterPro"/>
</dbReference>
<dbReference type="EMBL" id="RSDO01000008">
    <property type="protein sequence ID" value="RRR52994.1"/>
    <property type="molecule type" value="Genomic_DNA"/>
</dbReference>
<comment type="caution">
    <text evidence="5">The sequence shown here is derived from an EMBL/GenBank/DDBJ whole genome shotgun (WGS) entry which is preliminary data.</text>
</comment>
<gene>
    <name evidence="5" type="ORF">EI998_05770</name>
</gene>
<dbReference type="Gene3D" id="3.30.1330.30">
    <property type="match status" value="1"/>
</dbReference>
<dbReference type="SUPFAM" id="SSF75217">
    <property type="entry name" value="alpha/beta knot"/>
    <property type="match status" value="1"/>
</dbReference>
<feature type="domain" description="RNA 2-O ribose methyltransferase substrate binding" evidence="4">
    <location>
        <begin position="29"/>
        <end position="95"/>
    </location>
</feature>
<keyword evidence="2 5" id="KW-0489">Methyltransferase</keyword>
<dbReference type="GO" id="GO:0005737">
    <property type="term" value="C:cytoplasm"/>
    <property type="evidence" value="ECO:0007669"/>
    <property type="project" value="UniProtKB-ARBA"/>
</dbReference>
<dbReference type="PANTHER" id="PTHR43191">
    <property type="entry name" value="RRNA METHYLTRANSFERASE 3"/>
    <property type="match status" value="1"/>
</dbReference>
<dbReference type="SUPFAM" id="SSF55315">
    <property type="entry name" value="L30e-like"/>
    <property type="match status" value="1"/>
</dbReference>
<dbReference type="InterPro" id="IPR051259">
    <property type="entry name" value="rRNA_Methyltransferase"/>
</dbReference>
<accession>A0A426TEF0</accession>
<protein>
    <submittedName>
        <fullName evidence="5">RNA methyltransferase</fullName>
    </submittedName>
</protein>
<dbReference type="Pfam" id="PF22435">
    <property type="entry name" value="MRM3-like_sub_bind"/>
    <property type="match status" value="1"/>
</dbReference>
<dbReference type="InterPro" id="IPR001537">
    <property type="entry name" value="SpoU_MeTrfase"/>
</dbReference>
<comment type="similarity">
    <text evidence="1">Belongs to the class IV-like SAM-binding methyltransferase superfamily. RNA methyltransferase TrmH family.</text>
</comment>
<dbReference type="InterPro" id="IPR029028">
    <property type="entry name" value="Alpha/beta_knot_MTases"/>
</dbReference>
<organism evidence="5 6">
    <name type="scientific">Streptococcus suis</name>
    <dbReference type="NCBI Taxonomy" id="1307"/>
    <lineage>
        <taxon>Bacteria</taxon>
        <taxon>Bacillati</taxon>
        <taxon>Bacillota</taxon>
        <taxon>Bacilli</taxon>
        <taxon>Lactobacillales</taxon>
        <taxon>Streptococcaceae</taxon>
        <taxon>Streptococcus</taxon>
    </lineage>
</organism>
<name>A0A426TEF0_STRSU</name>
<dbReference type="InterPro" id="IPR029026">
    <property type="entry name" value="tRNA_m1G_MTases_N"/>
</dbReference>
<dbReference type="Proteomes" id="UP000274117">
    <property type="component" value="Unassembled WGS sequence"/>
</dbReference>
<dbReference type="AlphaFoldDB" id="A0A426TEF0"/>
<evidence type="ECO:0000256" key="1">
    <source>
        <dbReference type="ARBA" id="ARBA00007228"/>
    </source>
</evidence>
<evidence type="ECO:0000259" key="4">
    <source>
        <dbReference type="SMART" id="SM00967"/>
    </source>
</evidence>
<evidence type="ECO:0000256" key="3">
    <source>
        <dbReference type="ARBA" id="ARBA00022679"/>
    </source>
</evidence>
<sequence>MDIIRSKANNLVKQIKKLQQKKYRTSSYLIEGWHLLEEAGAAGATFEHILVLEEYAERVAGLPNVSLVTPDIMRDLVDSKSPQGVLAQLALPRQDLPTSLTGKFLVLEDVQDPGNVGTMIRTADAAGFDGIFLTDKSADIYNIKVLRSMQGSHFHLPIYRLPVEELVRYLQAQGLPILATTLSSQSVDYKDFQPGPSFAMVMGNEGQGISAYMEEVADQLVHISMPGQAESLNVAIAAGILMFSFI</sequence>
<dbReference type="GO" id="GO:0032259">
    <property type="term" value="P:methylation"/>
    <property type="evidence" value="ECO:0007669"/>
    <property type="project" value="UniProtKB-KW"/>
</dbReference>
<dbReference type="GO" id="GO:0003723">
    <property type="term" value="F:RNA binding"/>
    <property type="evidence" value="ECO:0007669"/>
    <property type="project" value="InterPro"/>
</dbReference>
<dbReference type="SMART" id="SM00967">
    <property type="entry name" value="SpoU_sub_bind"/>
    <property type="match status" value="1"/>
</dbReference>
<evidence type="ECO:0000313" key="5">
    <source>
        <dbReference type="EMBL" id="RRR52994.1"/>
    </source>
</evidence>
<proteinExistence type="inferred from homology"/>